<feature type="compositionally biased region" description="Low complexity" evidence="5">
    <location>
        <begin position="284"/>
        <end position="303"/>
    </location>
</feature>
<keyword evidence="6" id="KW-1133">Transmembrane helix</keyword>
<feature type="transmembrane region" description="Helical" evidence="6">
    <location>
        <begin position="20"/>
        <end position="42"/>
    </location>
</feature>
<dbReference type="RefSeq" id="WP_344710880.1">
    <property type="nucleotide sequence ID" value="NZ_BAAAZD010000002.1"/>
</dbReference>
<evidence type="ECO:0000256" key="6">
    <source>
        <dbReference type="SAM" id="Phobius"/>
    </source>
</evidence>
<reference evidence="9" key="1">
    <citation type="journal article" date="2019" name="Int. J. Syst. Evol. Microbiol.">
        <title>The Global Catalogue of Microorganisms (GCM) 10K type strain sequencing project: providing services to taxonomists for standard genome sequencing and annotation.</title>
        <authorList>
            <consortium name="The Broad Institute Genomics Platform"/>
            <consortium name="The Broad Institute Genome Sequencing Center for Infectious Disease"/>
            <person name="Wu L."/>
            <person name="Ma J."/>
        </authorList>
    </citation>
    <scope>NUCLEOTIDE SEQUENCE [LARGE SCALE GENOMIC DNA]</scope>
    <source>
        <strain evidence="9">JCM 16603</strain>
    </source>
</reference>
<comment type="similarity">
    <text evidence="1">Belongs to the MreC family.</text>
</comment>
<keyword evidence="6" id="KW-0472">Membrane</keyword>
<feature type="region of interest" description="Disordered" evidence="5">
    <location>
        <begin position="280"/>
        <end position="303"/>
    </location>
</feature>
<dbReference type="InterPro" id="IPR042177">
    <property type="entry name" value="Cell/Rod_1"/>
</dbReference>
<dbReference type="InterPro" id="IPR007221">
    <property type="entry name" value="MreC"/>
</dbReference>
<dbReference type="Gene3D" id="2.40.10.340">
    <property type="entry name" value="Rod shape-determining protein MreC, domain 1"/>
    <property type="match status" value="1"/>
</dbReference>
<keyword evidence="6" id="KW-0812">Transmembrane</keyword>
<keyword evidence="9" id="KW-1185">Reference proteome</keyword>
<keyword evidence="3" id="KW-0133">Cell shape</keyword>
<name>A0ABP7SCR7_9SPHN</name>
<evidence type="ECO:0000256" key="3">
    <source>
        <dbReference type="ARBA" id="ARBA00022960"/>
    </source>
</evidence>
<dbReference type="PANTHER" id="PTHR34138">
    <property type="entry name" value="CELL SHAPE-DETERMINING PROTEIN MREC"/>
    <property type="match status" value="1"/>
</dbReference>
<dbReference type="Pfam" id="PF04085">
    <property type="entry name" value="MreC"/>
    <property type="match status" value="1"/>
</dbReference>
<comment type="caution">
    <text evidence="8">The sequence shown here is derived from an EMBL/GenBank/DDBJ whole genome shotgun (WGS) entry which is preliminary data.</text>
</comment>
<accession>A0ABP7SCR7</accession>
<evidence type="ECO:0000259" key="7">
    <source>
        <dbReference type="Pfam" id="PF04085"/>
    </source>
</evidence>
<organism evidence="8 9">
    <name type="scientific">Sphingomonas humi</name>
    <dbReference type="NCBI Taxonomy" id="335630"/>
    <lineage>
        <taxon>Bacteria</taxon>
        <taxon>Pseudomonadati</taxon>
        <taxon>Pseudomonadota</taxon>
        <taxon>Alphaproteobacteria</taxon>
        <taxon>Sphingomonadales</taxon>
        <taxon>Sphingomonadaceae</taxon>
        <taxon>Sphingomonas</taxon>
    </lineage>
</organism>
<proteinExistence type="inferred from homology"/>
<evidence type="ECO:0000313" key="8">
    <source>
        <dbReference type="EMBL" id="GAA4009943.1"/>
    </source>
</evidence>
<dbReference type="Proteomes" id="UP001501310">
    <property type="component" value="Unassembled WGS sequence"/>
</dbReference>
<protein>
    <recommendedName>
        <fullName evidence="2">Cell shape-determining protein MreC</fullName>
    </recommendedName>
    <alternativeName>
        <fullName evidence="4">Cell shape protein MreC</fullName>
    </alternativeName>
</protein>
<evidence type="ECO:0000256" key="1">
    <source>
        <dbReference type="ARBA" id="ARBA00009369"/>
    </source>
</evidence>
<gene>
    <name evidence="8" type="ORF">GCM10022211_25320</name>
</gene>
<evidence type="ECO:0000256" key="5">
    <source>
        <dbReference type="SAM" id="MobiDB-lite"/>
    </source>
</evidence>
<dbReference type="InterPro" id="IPR055342">
    <property type="entry name" value="MreC_beta-barrel_core"/>
</dbReference>
<sequence>MAPPLSARPGWSRRAQYGLFFSFLAAIAGLLIGLALLALSLVAPGAYAGVRGAALDVTAPVTGAFRSVTDTVGGLFSGAGNYWDAARQNADLREENGKLRRQSIQARAIFQENQQLKAVLALREKDVVAVATGRIVGSSLESERRYAVITAGSGDGVRLGMPVRSAQGLIGRVVDVGALASRVLLVSDRANIVPARLLRDGQPVIATGRGDGTIDLRPLEVGRNPFRRGDLVVTSGTGGLYPPNVPLAIVIRLDDDGAIALPLADPSKVSFAIVERPYEEAALPQSAQPADEQDPAAPAKSGD</sequence>
<dbReference type="Gene3D" id="2.40.10.350">
    <property type="entry name" value="Rod shape-determining protein MreC, domain 2"/>
    <property type="match status" value="1"/>
</dbReference>
<dbReference type="InterPro" id="IPR042175">
    <property type="entry name" value="Cell/Rod_MreC_2"/>
</dbReference>
<dbReference type="PANTHER" id="PTHR34138:SF1">
    <property type="entry name" value="CELL SHAPE-DETERMINING PROTEIN MREC"/>
    <property type="match status" value="1"/>
</dbReference>
<evidence type="ECO:0000256" key="4">
    <source>
        <dbReference type="ARBA" id="ARBA00032089"/>
    </source>
</evidence>
<dbReference type="EMBL" id="BAAAZD010000002">
    <property type="protein sequence ID" value="GAA4009943.1"/>
    <property type="molecule type" value="Genomic_DNA"/>
</dbReference>
<evidence type="ECO:0000313" key="9">
    <source>
        <dbReference type="Proteomes" id="UP001501310"/>
    </source>
</evidence>
<evidence type="ECO:0000256" key="2">
    <source>
        <dbReference type="ARBA" id="ARBA00013855"/>
    </source>
</evidence>
<feature type="domain" description="Rod shape-determining protein MreC beta-barrel core" evidence="7">
    <location>
        <begin position="135"/>
        <end position="256"/>
    </location>
</feature>